<dbReference type="Gene3D" id="3.30.470.20">
    <property type="entry name" value="ATP-grasp fold, B domain"/>
    <property type="match status" value="1"/>
</dbReference>
<dbReference type="SUPFAM" id="SSF56059">
    <property type="entry name" value="Glutathione synthetase ATP-binding domain-like"/>
    <property type="match status" value="1"/>
</dbReference>
<dbReference type="PANTHER" id="PTHR21621:SF0">
    <property type="entry name" value="BETA-CITRYLGLUTAMATE SYNTHASE B-RELATED"/>
    <property type="match status" value="1"/>
</dbReference>
<accession>A0A1I4MRP8</accession>
<protein>
    <recommendedName>
        <fullName evidence="1">MvdD-like pre-ATP grasp domain-containing protein</fullName>
    </recommendedName>
</protein>
<feature type="domain" description="MvdD-like pre-ATP grasp" evidence="1">
    <location>
        <begin position="4"/>
        <end position="123"/>
    </location>
</feature>
<dbReference type="GO" id="GO:0009432">
    <property type="term" value="P:SOS response"/>
    <property type="evidence" value="ECO:0007669"/>
    <property type="project" value="TreeGrafter"/>
</dbReference>
<dbReference type="EMBL" id="FOTW01000011">
    <property type="protein sequence ID" value="SFM05750.1"/>
    <property type="molecule type" value="Genomic_DNA"/>
</dbReference>
<dbReference type="PANTHER" id="PTHR21621">
    <property type="entry name" value="RIBOSOMAL PROTEIN S6 MODIFICATION PROTEIN"/>
    <property type="match status" value="1"/>
</dbReference>
<dbReference type="GO" id="GO:0005737">
    <property type="term" value="C:cytoplasm"/>
    <property type="evidence" value="ECO:0007669"/>
    <property type="project" value="TreeGrafter"/>
</dbReference>
<dbReference type="AlphaFoldDB" id="A0A1I4MRP8"/>
<evidence type="ECO:0000259" key="1">
    <source>
        <dbReference type="Pfam" id="PF21068"/>
    </source>
</evidence>
<evidence type="ECO:0000313" key="2">
    <source>
        <dbReference type="EMBL" id="SFM05750.1"/>
    </source>
</evidence>
<dbReference type="GO" id="GO:0018169">
    <property type="term" value="F:ribosomal S6-glutamic acid ligase activity"/>
    <property type="evidence" value="ECO:0007669"/>
    <property type="project" value="TreeGrafter"/>
</dbReference>
<dbReference type="Proteomes" id="UP000199470">
    <property type="component" value="Unassembled WGS sequence"/>
</dbReference>
<dbReference type="Pfam" id="PF21068">
    <property type="entry name" value="ATPgraspMvdD"/>
    <property type="match status" value="1"/>
</dbReference>
<gene>
    <name evidence="2" type="ORF">SAMN02982985_02577</name>
</gene>
<keyword evidence="3" id="KW-1185">Reference proteome</keyword>
<organism evidence="2 3">
    <name type="scientific">Rugamonas rubra</name>
    <dbReference type="NCBI Taxonomy" id="758825"/>
    <lineage>
        <taxon>Bacteria</taxon>
        <taxon>Pseudomonadati</taxon>
        <taxon>Pseudomonadota</taxon>
        <taxon>Betaproteobacteria</taxon>
        <taxon>Burkholderiales</taxon>
        <taxon>Oxalobacteraceae</taxon>
        <taxon>Telluria group</taxon>
        <taxon>Rugamonas</taxon>
    </lineage>
</organism>
<dbReference type="STRING" id="758825.SAMN02982985_02577"/>
<name>A0A1I4MRP8_9BURK</name>
<evidence type="ECO:0000313" key="3">
    <source>
        <dbReference type="Proteomes" id="UP000199470"/>
    </source>
</evidence>
<proteinExistence type="predicted"/>
<sequence>MAKKVLIVSNSSDLHADLVVPILIGKGCTPFRLDLDRFPRDYELCQRFRQGEWGGDLRHLPSDQRVGMGEIGAVWARKPAEYAFRSADLSAQESAYAKQETEQALFGLLMALDCFWIGHPSAVRAAMWKGEQLKRAMALGFRVPATIVSNAPARVRAFRQGVPGDIVFKSMSTPALGADEVAEALRQTGGIGTTIVSEEMMDNIDAVGELACQFQEYIPKQYELRVTIIGEQLFAAKIHSQDDARTMVDVRDMAAEIRYEATTLPAEIERRCRAFVAGYGLQFGALDLIVTPDGEHVFLENNPAGQFLYIEQLIPEFKLLETLADTLLRGAA</sequence>
<dbReference type="InterPro" id="IPR048936">
    <property type="entry name" value="MvdD-like_ATPgrasp"/>
</dbReference>
<reference evidence="2 3" key="1">
    <citation type="submission" date="2016-10" db="EMBL/GenBank/DDBJ databases">
        <authorList>
            <person name="de Groot N.N."/>
        </authorList>
    </citation>
    <scope>NUCLEOTIDE SEQUENCE [LARGE SCALE GENOMIC DNA]</scope>
    <source>
        <strain evidence="2 3">ATCC 43154</strain>
    </source>
</reference>
<dbReference type="RefSeq" id="WP_093387988.1">
    <property type="nucleotide sequence ID" value="NZ_FOTW01000011.1"/>
</dbReference>
<dbReference type="OrthoDB" id="583309at2"/>